<gene>
    <name evidence="4" type="ORF">GCM10023211_21600</name>
</gene>
<dbReference type="Pfam" id="PF02086">
    <property type="entry name" value="MethyltransfD12"/>
    <property type="match status" value="1"/>
</dbReference>
<dbReference type="SUPFAM" id="SSF53335">
    <property type="entry name" value="S-adenosyl-L-methionine-dependent methyltransferases"/>
    <property type="match status" value="1"/>
</dbReference>
<dbReference type="EMBL" id="BAABHY010000006">
    <property type="protein sequence ID" value="GAA5113443.1"/>
    <property type="molecule type" value="Genomic_DNA"/>
</dbReference>
<dbReference type="GO" id="GO:0032259">
    <property type="term" value="P:methylation"/>
    <property type="evidence" value="ECO:0007669"/>
    <property type="project" value="UniProtKB-KW"/>
</dbReference>
<sequence length="266" mass="30111">MIKHPLLRYFGGKFRLAPWIISHFPKHEIYVEAFGGAAGVLLQKPRLGNEVYNDLNNDVVNLFKVLRDPILSKQLIDLVALTPFHRSEYFDAGNSLGSQQVEQARRMLVRSFMSFSSTGCIKGCTGFSGSTRKGKTTDATVWAKIPNNLAFICQRLTGVIIENIPALELLQKHDSPKTLFYLDPPYMSETRTSTNVYQYEMAIDDHEQLLISANNLSGSVVISGYDCDLYNDYLFVWQKRTSPARAAGQKGQIIRKECIWIKDSNY</sequence>
<dbReference type="GO" id="GO:0008168">
    <property type="term" value="F:methyltransferase activity"/>
    <property type="evidence" value="ECO:0007669"/>
    <property type="project" value="UniProtKB-KW"/>
</dbReference>
<reference evidence="5" key="1">
    <citation type="journal article" date="2019" name="Int. J. Syst. Evol. Microbiol.">
        <title>The Global Catalogue of Microorganisms (GCM) 10K type strain sequencing project: providing services to taxonomists for standard genome sequencing and annotation.</title>
        <authorList>
            <consortium name="The Broad Institute Genomics Platform"/>
            <consortium name="The Broad Institute Genome Sequencing Center for Infectious Disease"/>
            <person name="Wu L."/>
            <person name="Ma J."/>
        </authorList>
    </citation>
    <scope>NUCLEOTIDE SEQUENCE [LARGE SCALE GENOMIC DNA]</scope>
    <source>
        <strain evidence="5">JCM 18050</strain>
    </source>
</reference>
<evidence type="ECO:0000313" key="5">
    <source>
        <dbReference type="Proteomes" id="UP001500171"/>
    </source>
</evidence>
<dbReference type="PANTHER" id="PTHR30481:SF4">
    <property type="entry name" value="SITE-SPECIFIC DNA-METHYLTRANSFERASE (ADENINE-SPECIFIC)"/>
    <property type="match status" value="1"/>
</dbReference>
<dbReference type="InterPro" id="IPR012327">
    <property type="entry name" value="MeTrfase_D12"/>
</dbReference>
<protein>
    <submittedName>
        <fullName evidence="4">DNA adenine methylase</fullName>
    </submittedName>
</protein>
<evidence type="ECO:0000256" key="3">
    <source>
        <dbReference type="ARBA" id="ARBA00022691"/>
    </source>
</evidence>
<keyword evidence="5" id="KW-1185">Reference proteome</keyword>
<keyword evidence="1 4" id="KW-0489">Methyltransferase</keyword>
<dbReference type="Proteomes" id="UP001500171">
    <property type="component" value="Unassembled WGS sequence"/>
</dbReference>
<comment type="caution">
    <text evidence="4">The sequence shown here is derived from an EMBL/GenBank/DDBJ whole genome shotgun (WGS) entry which is preliminary data.</text>
</comment>
<evidence type="ECO:0000256" key="1">
    <source>
        <dbReference type="ARBA" id="ARBA00022603"/>
    </source>
</evidence>
<name>A0ABP9ND42_9GAMM</name>
<dbReference type="PIRSF" id="PIRSF000398">
    <property type="entry name" value="M_m6A_EcoRV"/>
    <property type="match status" value="1"/>
</dbReference>
<keyword evidence="3" id="KW-0949">S-adenosyl-L-methionine</keyword>
<dbReference type="RefSeq" id="WP_345492103.1">
    <property type="nucleotide sequence ID" value="NZ_BAABHY010000006.1"/>
</dbReference>
<dbReference type="PRINTS" id="PR00505">
    <property type="entry name" value="D12N6MTFRASE"/>
</dbReference>
<dbReference type="InterPro" id="IPR012263">
    <property type="entry name" value="M_m6A_EcoRV"/>
</dbReference>
<proteinExistence type="predicted"/>
<accession>A0ABP9ND42</accession>
<dbReference type="PANTHER" id="PTHR30481">
    <property type="entry name" value="DNA ADENINE METHYLASE"/>
    <property type="match status" value="1"/>
</dbReference>
<dbReference type="InterPro" id="IPR029063">
    <property type="entry name" value="SAM-dependent_MTases_sf"/>
</dbReference>
<organism evidence="4 5">
    <name type="scientific">Orbus sasakiae</name>
    <dbReference type="NCBI Taxonomy" id="1078475"/>
    <lineage>
        <taxon>Bacteria</taxon>
        <taxon>Pseudomonadati</taxon>
        <taxon>Pseudomonadota</taxon>
        <taxon>Gammaproteobacteria</taxon>
        <taxon>Orbales</taxon>
        <taxon>Orbaceae</taxon>
        <taxon>Orbus</taxon>
    </lineage>
</organism>
<keyword evidence="2" id="KW-0808">Transferase</keyword>
<evidence type="ECO:0000256" key="2">
    <source>
        <dbReference type="ARBA" id="ARBA00022679"/>
    </source>
</evidence>
<dbReference type="Gene3D" id="3.40.50.150">
    <property type="entry name" value="Vaccinia Virus protein VP39"/>
    <property type="match status" value="2"/>
</dbReference>
<evidence type="ECO:0000313" key="4">
    <source>
        <dbReference type="EMBL" id="GAA5113443.1"/>
    </source>
</evidence>